<protein>
    <submittedName>
        <fullName evidence="1">Uncharacterized protein</fullName>
    </submittedName>
</protein>
<reference evidence="1 2" key="1">
    <citation type="submission" date="2018-12" db="EMBL/GenBank/DDBJ databases">
        <authorList>
            <person name="Feng G."/>
            <person name="Zhu H."/>
        </authorList>
    </citation>
    <scope>NUCLEOTIDE SEQUENCE [LARGE SCALE GENOMIC DNA]</scope>
    <source>
        <strain evidence="1 2">LMG 26000</strain>
    </source>
</reference>
<dbReference type="AlphaFoldDB" id="A0A3R9MFI7"/>
<dbReference type="RefSeq" id="WP_125436854.1">
    <property type="nucleotide sequence ID" value="NZ_RWIU01000002.1"/>
</dbReference>
<evidence type="ECO:0000313" key="1">
    <source>
        <dbReference type="EMBL" id="RSK44702.1"/>
    </source>
</evidence>
<dbReference type="EMBL" id="RWIU01000002">
    <property type="protein sequence ID" value="RSK44702.1"/>
    <property type="molecule type" value="Genomic_DNA"/>
</dbReference>
<comment type="caution">
    <text evidence="1">The sequence shown here is derived from an EMBL/GenBank/DDBJ whole genome shotgun (WGS) entry which is preliminary data.</text>
</comment>
<proteinExistence type="predicted"/>
<keyword evidence="2" id="KW-1185">Reference proteome</keyword>
<evidence type="ECO:0000313" key="2">
    <source>
        <dbReference type="Proteomes" id="UP000270291"/>
    </source>
</evidence>
<gene>
    <name evidence="1" type="ORF">EI293_09330</name>
</gene>
<dbReference type="Proteomes" id="UP000270291">
    <property type="component" value="Unassembled WGS sequence"/>
</dbReference>
<name>A0A3R9MFI7_9BACT</name>
<organism evidence="1 2">
    <name type="scientific">Hymenobacter perfusus</name>
    <dbReference type="NCBI Taxonomy" id="1236770"/>
    <lineage>
        <taxon>Bacteria</taxon>
        <taxon>Pseudomonadati</taxon>
        <taxon>Bacteroidota</taxon>
        <taxon>Cytophagia</taxon>
        <taxon>Cytophagales</taxon>
        <taxon>Hymenobacteraceae</taxon>
        <taxon>Hymenobacter</taxon>
    </lineage>
</organism>
<accession>A0A3R9MFI7</accession>
<dbReference type="OrthoDB" id="879048at2"/>
<sequence length="192" mass="20019">MDLSKLQSLGGLNGEDNTPGLLNYVLWAATDWFATIAKAPKYSATAAPGTSAIIAADHAFKEGFGFIRIYLTLDSSELKGSVVGERDGRGQKIELDGFHPGNRAAALEFFNIVKNIDGIMLVPDADGTYIQVGADGLPVELAPAYGSGKISGGRRGITVKAECYAAGIKIYAGDVLMKPENTVNGAPAPGGE</sequence>